<keyword evidence="5 7" id="KW-0472">Membrane</keyword>
<dbReference type="GO" id="GO:0005783">
    <property type="term" value="C:endoplasmic reticulum"/>
    <property type="evidence" value="ECO:0007669"/>
    <property type="project" value="TreeGrafter"/>
</dbReference>
<dbReference type="GO" id="GO:0016020">
    <property type="term" value="C:membrane"/>
    <property type="evidence" value="ECO:0007669"/>
    <property type="project" value="UniProtKB-SubCell"/>
</dbReference>
<keyword evidence="6 7" id="KW-0012">Acyltransferase</keyword>
<reference evidence="10" key="1">
    <citation type="submission" date="2023-07" db="EMBL/GenBank/DDBJ databases">
        <authorList>
            <consortium name="AG Swart"/>
            <person name="Singh M."/>
            <person name="Singh A."/>
            <person name="Seah K."/>
            <person name="Emmerich C."/>
        </authorList>
    </citation>
    <scope>NUCLEOTIDE SEQUENCE</scope>
    <source>
        <strain evidence="10">DP1</strain>
    </source>
</reference>
<evidence type="ECO:0000256" key="3">
    <source>
        <dbReference type="ARBA" id="ARBA00022692"/>
    </source>
</evidence>
<evidence type="ECO:0000256" key="6">
    <source>
        <dbReference type="ARBA" id="ARBA00023315"/>
    </source>
</evidence>
<comment type="similarity">
    <text evidence="7">Belongs to the DHHC palmitoyltransferase family.</text>
</comment>
<accession>A0AAD1UM40</accession>
<keyword evidence="4 7" id="KW-1133">Transmembrane helix</keyword>
<comment type="subcellular location">
    <subcellularLocation>
        <location evidence="1">Membrane</location>
        <topology evidence="1">Multi-pass membrane protein</topology>
    </subcellularLocation>
</comment>
<protein>
    <recommendedName>
        <fullName evidence="7">Palmitoyltransferase</fullName>
        <ecNumber evidence="7">2.3.1.225</ecNumber>
    </recommendedName>
</protein>
<feature type="domain" description="Palmitoyltransferase DHHC" evidence="9">
    <location>
        <begin position="181"/>
        <end position="302"/>
    </location>
</feature>
<evidence type="ECO:0000256" key="8">
    <source>
        <dbReference type="SAM" id="MobiDB-lite"/>
    </source>
</evidence>
<dbReference type="GO" id="GO:0006612">
    <property type="term" value="P:protein targeting to membrane"/>
    <property type="evidence" value="ECO:0007669"/>
    <property type="project" value="TreeGrafter"/>
</dbReference>
<evidence type="ECO:0000256" key="5">
    <source>
        <dbReference type="ARBA" id="ARBA00023136"/>
    </source>
</evidence>
<gene>
    <name evidence="10" type="ORF">ECRASSUSDP1_LOCUS13320</name>
</gene>
<proteinExistence type="inferred from homology"/>
<feature type="compositionally biased region" description="Low complexity" evidence="8">
    <location>
        <begin position="109"/>
        <end position="120"/>
    </location>
</feature>
<dbReference type="InterPro" id="IPR039859">
    <property type="entry name" value="PFA4/ZDH16/20/ERF2-like"/>
</dbReference>
<comment type="catalytic activity">
    <reaction evidence="7">
        <text>L-cysteinyl-[protein] + hexadecanoyl-CoA = S-hexadecanoyl-L-cysteinyl-[protein] + CoA</text>
        <dbReference type="Rhea" id="RHEA:36683"/>
        <dbReference type="Rhea" id="RHEA-COMP:10131"/>
        <dbReference type="Rhea" id="RHEA-COMP:11032"/>
        <dbReference type="ChEBI" id="CHEBI:29950"/>
        <dbReference type="ChEBI" id="CHEBI:57287"/>
        <dbReference type="ChEBI" id="CHEBI:57379"/>
        <dbReference type="ChEBI" id="CHEBI:74151"/>
        <dbReference type="EC" id="2.3.1.225"/>
    </reaction>
</comment>
<keyword evidence="2 7" id="KW-0808">Transferase</keyword>
<feature type="transmembrane region" description="Helical" evidence="7">
    <location>
        <begin position="266"/>
        <end position="291"/>
    </location>
</feature>
<dbReference type="InterPro" id="IPR001594">
    <property type="entry name" value="Palmitoyltrfase_DHHC"/>
</dbReference>
<organism evidence="10 11">
    <name type="scientific">Euplotes crassus</name>
    <dbReference type="NCBI Taxonomy" id="5936"/>
    <lineage>
        <taxon>Eukaryota</taxon>
        <taxon>Sar</taxon>
        <taxon>Alveolata</taxon>
        <taxon>Ciliophora</taxon>
        <taxon>Intramacronucleata</taxon>
        <taxon>Spirotrichea</taxon>
        <taxon>Hypotrichia</taxon>
        <taxon>Euplotida</taxon>
        <taxon>Euplotidae</taxon>
        <taxon>Moneuplotes</taxon>
    </lineage>
</organism>
<evidence type="ECO:0000259" key="9">
    <source>
        <dbReference type="Pfam" id="PF01529"/>
    </source>
</evidence>
<evidence type="ECO:0000256" key="4">
    <source>
        <dbReference type="ARBA" id="ARBA00022989"/>
    </source>
</evidence>
<comment type="caution">
    <text evidence="10">The sequence shown here is derived from an EMBL/GenBank/DDBJ whole genome shotgun (WGS) entry which is preliminary data.</text>
</comment>
<dbReference type="PROSITE" id="PS50216">
    <property type="entry name" value="DHHC"/>
    <property type="match status" value="1"/>
</dbReference>
<dbReference type="AlphaFoldDB" id="A0AAD1UM40"/>
<evidence type="ECO:0000313" key="11">
    <source>
        <dbReference type="Proteomes" id="UP001295684"/>
    </source>
</evidence>
<dbReference type="PANTHER" id="PTHR22883">
    <property type="entry name" value="ZINC FINGER DHHC DOMAIN CONTAINING PROTEIN"/>
    <property type="match status" value="1"/>
</dbReference>
<keyword evidence="11" id="KW-1185">Reference proteome</keyword>
<name>A0AAD1UM40_EUPCR</name>
<sequence length="360" mass="41196">MAIPRDFGAPFAVCLLLSSLNIINLVYWWKNGVTGISNIYLILCLVTTGLSKWGMISAYFTSPGVVPEGYQHPDRDQKASQAKATHLKEDKKYIDLEQDSEVFDDKELSQISGGQEEGSSTPQKELNKETNDSSRCSDLETAKDQHEFSIKEDSEDNIECVRCSHIDSQKLARNYHAIVSYNFCSSCNTGKPPRAHHCSFCKHCVYRMDHHCYYLGKCIGFGNIKQFALFLIYTSIDKLMIGVVTLREVVTPGNYHNISYWIFPRIILPILSLLSGILCLYLSCQTIFLIVNNTTMIDFQKYQFNNPFKHEGLKENLQEIFGVEKMFLWYFLPVKQTKRLTPPDFTGVTSPRRKEICEVE</sequence>
<dbReference type="GO" id="GO:0005794">
    <property type="term" value="C:Golgi apparatus"/>
    <property type="evidence" value="ECO:0007669"/>
    <property type="project" value="TreeGrafter"/>
</dbReference>
<evidence type="ECO:0000256" key="7">
    <source>
        <dbReference type="RuleBase" id="RU079119"/>
    </source>
</evidence>
<dbReference type="Pfam" id="PF01529">
    <property type="entry name" value="DHHC"/>
    <property type="match status" value="1"/>
</dbReference>
<keyword evidence="3 7" id="KW-0812">Transmembrane</keyword>
<feature type="compositionally biased region" description="Basic and acidic residues" evidence="8">
    <location>
        <begin position="125"/>
        <end position="136"/>
    </location>
</feature>
<dbReference type="EC" id="2.3.1.225" evidence="7"/>
<feature type="transmembrane region" description="Helical" evidence="7">
    <location>
        <begin position="227"/>
        <end position="246"/>
    </location>
</feature>
<feature type="transmembrane region" description="Helical" evidence="7">
    <location>
        <begin position="35"/>
        <end position="53"/>
    </location>
</feature>
<comment type="domain">
    <text evidence="7">The DHHC domain is required for palmitoyltransferase activity.</text>
</comment>
<evidence type="ECO:0000256" key="1">
    <source>
        <dbReference type="ARBA" id="ARBA00004141"/>
    </source>
</evidence>
<feature type="transmembrane region" description="Helical" evidence="7">
    <location>
        <begin position="7"/>
        <end position="29"/>
    </location>
</feature>
<dbReference type="EMBL" id="CAMPGE010013253">
    <property type="protein sequence ID" value="CAI2371993.1"/>
    <property type="molecule type" value="Genomic_DNA"/>
</dbReference>
<dbReference type="GO" id="GO:0019706">
    <property type="term" value="F:protein-cysteine S-palmitoyltransferase activity"/>
    <property type="evidence" value="ECO:0007669"/>
    <property type="project" value="UniProtKB-EC"/>
</dbReference>
<dbReference type="Proteomes" id="UP001295684">
    <property type="component" value="Unassembled WGS sequence"/>
</dbReference>
<evidence type="ECO:0000313" key="10">
    <source>
        <dbReference type="EMBL" id="CAI2371993.1"/>
    </source>
</evidence>
<evidence type="ECO:0000256" key="2">
    <source>
        <dbReference type="ARBA" id="ARBA00022679"/>
    </source>
</evidence>
<feature type="region of interest" description="Disordered" evidence="8">
    <location>
        <begin position="106"/>
        <end position="136"/>
    </location>
</feature>